<evidence type="ECO:0000256" key="2">
    <source>
        <dbReference type="ARBA" id="ARBA00001946"/>
    </source>
</evidence>
<dbReference type="OrthoDB" id="407432at2759"/>
<dbReference type="Gene3D" id="3.30.460.10">
    <property type="entry name" value="Beta Polymerase, domain 2"/>
    <property type="match status" value="1"/>
</dbReference>
<dbReference type="InterPro" id="IPR002058">
    <property type="entry name" value="PAP_assoc"/>
</dbReference>
<evidence type="ECO:0000256" key="1">
    <source>
        <dbReference type="ARBA" id="ARBA00001936"/>
    </source>
</evidence>
<evidence type="ECO:0000256" key="6">
    <source>
        <dbReference type="SAM" id="MobiDB-lite"/>
    </source>
</evidence>
<organism evidence="9 10">
    <name type="scientific">Trichoplusia ni</name>
    <name type="common">Cabbage looper</name>
    <dbReference type="NCBI Taxonomy" id="7111"/>
    <lineage>
        <taxon>Eukaryota</taxon>
        <taxon>Metazoa</taxon>
        <taxon>Ecdysozoa</taxon>
        <taxon>Arthropoda</taxon>
        <taxon>Hexapoda</taxon>
        <taxon>Insecta</taxon>
        <taxon>Pterygota</taxon>
        <taxon>Neoptera</taxon>
        <taxon>Endopterygota</taxon>
        <taxon>Lepidoptera</taxon>
        <taxon>Glossata</taxon>
        <taxon>Ditrysia</taxon>
        <taxon>Noctuoidea</taxon>
        <taxon>Noctuidae</taxon>
        <taxon>Plusiinae</taxon>
        <taxon>Trichoplusia</taxon>
    </lineage>
</organism>
<dbReference type="Proteomes" id="UP000322000">
    <property type="component" value="Chromosome 7"/>
</dbReference>
<gene>
    <name evidence="10" type="primary">LOC113496117</name>
</gene>
<feature type="domain" description="Poly(A) RNA polymerase mitochondrial-like central palm" evidence="8">
    <location>
        <begin position="195"/>
        <end position="324"/>
    </location>
</feature>
<name>A0A7E5VRX5_TRINI</name>
<evidence type="ECO:0000313" key="9">
    <source>
        <dbReference type="Proteomes" id="UP000322000"/>
    </source>
</evidence>
<feature type="compositionally biased region" description="Gly residues" evidence="6">
    <location>
        <begin position="14"/>
        <end position="42"/>
    </location>
</feature>
<dbReference type="Pfam" id="PF03828">
    <property type="entry name" value="PAP_assoc"/>
    <property type="match status" value="1"/>
</dbReference>
<keyword evidence="4" id="KW-0479">Metal-binding</keyword>
<feature type="domain" description="PAP-associated" evidence="7">
    <location>
        <begin position="413"/>
        <end position="487"/>
    </location>
</feature>
<dbReference type="SUPFAM" id="SSF81301">
    <property type="entry name" value="Nucleotidyltransferase"/>
    <property type="match status" value="1"/>
</dbReference>
<dbReference type="GO" id="GO:0050265">
    <property type="term" value="F:RNA uridylyltransferase activity"/>
    <property type="evidence" value="ECO:0007669"/>
    <property type="project" value="TreeGrafter"/>
</dbReference>
<dbReference type="InterPro" id="IPR035979">
    <property type="entry name" value="RBD_domain_sf"/>
</dbReference>
<keyword evidence="9" id="KW-1185">Reference proteome</keyword>
<evidence type="ECO:0000313" key="10">
    <source>
        <dbReference type="RefSeq" id="XP_026731039.1"/>
    </source>
</evidence>
<dbReference type="RefSeq" id="XP_026731039.1">
    <property type="nucleotide sequence ID" value="XM_026875238.1"/>
</dbReference>
<protein>
    <submittedName>
        <fullName evidence="10">Speckle targeted PIP5K1A-regulated poly(A) polymerase-like</fullName>
    </submittedName>
</protein>
<dbReference type="KEGG" id="tnl:113496117"/>
<evidence type="ECO:0000259" key="8">
    <source>
        <dbReference type="Pfam" id="PF22600"/>
    </source>
</evidence>
<accession>A0A7E5VRX5</accession>
<evidence type="ECO:0000256" key="4">
    <source>
        <dbReference type="ARBA" id="ARBA00022723"/>
    </source>
</evidence>
<dbReference type="InParanoid" id="A0A7E5VRX5"/>
<keyword evidence="5" id="KW-0460">Magnesium</keyword>
<dbReference type="GO" id="GO:0003676">
    <property type="term" value="F:nucleic acid binding"/>
    <property type="evidence" value="ECO:0007669"/>
    <property type="project" value="InterPro"/>
</dbReference>
<dbReference type="GO" id="GO:0046872">
    <property type="term" value="F:metal ion binding"/>
    <property type="evidence" value="ECO:0007669"/>
    <property type="project" value="UniProtKB-KW"/>
</dbReference>
<dbReference type="SUPFAM" id="SSF54928">
    <property type="entry name" value="RNA-binding domain, RBD"/>
    <property type="match status" value="1"/>
</dbReference>
<feature type="region of interest" description="Disordered" evidence="6">
    <location>
        <begin position="1"/>
        <end position="81"/>
    </location>
</feature>
<dbReference type="GO" id="GO:1990817">
    <property type="term" value="F:poly(A) RNA polymerase activity"/>
    <property type="evidence" value="ECO:0007669"/>
    <property type="project" value="UniProtKB-ARBA"/>
</dbReference>
<comment type="cofactor">
    <cofactor evidence="2">
        <name>Mg(2+)</name>
        <dbReference type="ChEBI" id="CHEBI:18420"/>
    </cofactor>
</comment>
<evidence type="ECO:0000256" key="5">
    <source>
        <dbReference type="ARBA" id="ARBA00022842"/>
    </source>
</evidence>
<feature type="region of interest" description="Disordered" evidence="6">
    <location>
        <begin position="714"/>
        <end position="746"/>
    </location>
</feature>
<dbReference type="CDD" id="cd05402">
    <property type="entry name" value="NT_PAP_TUTase"/>
    <property type="match status" value="1"/>
</dbReference>
<feature type="compositionally biased region" description="Acidic residues" evidence="6">
    <location>
        <begin position="714"/>
        <end position="729"/>
    </location>
</feature>
<dbReference type="Pfam" id="PF22600">
    <property type="entry name" value="MTPAP-like_central"/>
    <property type="match status" value="1"/>
</dbReference>
<dbReference type="PANTHER" id="PTHR12271:SF66">
    <property type="entry name" value="TERMINAL URIDYLYLTRANSFERASE TAILOR"/>
    <property type="match status" value="1"/>
</dbReference>
<dbReference type="InterPro" id="IPR043519">
    <property type="entry name" value="NT_sf"/>
</dbReference>
<evidence type="ECO:0000256" key="3">
    <source>
        <dbReference type="ARBA" id="ARBA00022679"/>
    </source>
</evidence>
<dbReference type="GeneID" id="113496117"/>
<dbReference type="GO" id="GO:0031123">
    <property type="term" value="P:RNA 3'-end processing"/>
    <property type="evidence" value="ECO:0007669"/>
    <property type="project" value="TreeGrafter"/>
</dbReference>
<reference evidence="10" key="1">
    <citation type="submission" date="2025-08" db="UniProtKB">
        <authorList>
            <consortium name="RefSeq"/>
        </authorList>
    </citation>
    <scope>IDENTIFICATION</scope>
</reference>
<sequence length="839" mass="92336">MEGRSVRAASTGAPGVGAGGPGGGAPAVGGPAAGGPVTGGPAAGAPATGSPGGGTGSSPRHAARRRVDREPPDMHPNTPHKRRIIVSGFPSYAQAHDLLEAFRRFGNVRVDKLCAWACVLSFPDAREAAAAAAAGARRPHVYGHVLSVRPYSPAALQLLRPPPPAAPKRDFPMSKQKGVIIDPKKLELTGDFHCQLDKILSAVRLTQENVKTLSQLYTDLESALQVQWPGCKAVPFGSITTGLGIKTSDADCFINIPGQYRVPNGNYVNKAKRVLMQHPDTFAEILAIPRANTPIVKFFHIPTSTNCDVTFKTPLGAQNSRLVAFLLHSDPRLLPMAVLIKYWAKVHDLSGTGKLTNYALTLMIVFYLQQLPIALLPSVEWLQAAGGAAYLVDGWDTGFRADSALPPTANTSSIAELLGGFFEYYAKFNFDDLVICPYFGTPVKKELFKDTAKMPNEFQRYKTNVLNNYALPLRYQTAFCVQDPFEQCHNVASTITNRLAGDLKCYFIFAADAYEKDKLNGCQNFLPIILQEKPKLLRGKSHPEYRVNLFPRLLNTIMESEWKVVVRDLVKDIFENLFKIKLTLLEETVNPETKKEKEKYSACLNKAIWKRKSFSKLYSIVDMTFVERQAKITEEIITADKHDLGIQFLLILTFCNDPKSAVVAVRLVTGDVHVFRDFGKFFMSSWQTWFTQMLKQFLISHCRSDTIDDSIELDNNDIGMESDYDDEDTLNSKSESPEHEPVKNNTKTVETVSGEAVSSTKIETQANHADECMTNKNEKLNNTTETLTENAETLPVNSNLPTSDAATLIKSADALIRAININGSPTSEVSELTVACAQK</sequence>
<dbReference type="InterPro" id="IPR054708">
    <property type="entry name" value="MTPAP-like_central"/>
</dbReference>
<dbReference type="SUPFAM" id="SSF81631">
    <property type="entry name" value="PAP/OAS1 substrate-binding domain"/>
    <property type="match status" value="1"/>
</dbReference>
<keyword evidence="3" id="KW-0808">Transferase</keyword>
<dbReference type="PANTHER" id="PTHR12271">
    <property type="entry name" value="POLY A POLYMERASE CID PAP -RELATED"/>
    <property type="match status" value="1"/>
</dbReference>
<proteinExistence type="predicted"/>
<dbReference type="Gene3D" id="1.10.1410.10">
    <property type="match status" value="1"/>
</dbReference>
<evidence type="ECO:0000259" key="7">
    <source>
        <dbReference type="Pfam" id="PF03828"/>
    </source>
</evidence>
<dbReference type="AlphaFoldDB" id="A0A7E5VRX5"/>
<comment type="cofactor">
    <cofactor evidence="1">
        <name>Mn(2+)</name>
        <dbReference type="ChEBI" id="CHEBI:29035"/>
    </cofactor>
</comment>